<sequence length="386" mass="42944">MATRCNLYHGEQSSVVAGHPVVYKFIPGRDLSQPLVVFVPGMAHNGRISYGHPGSHSKDFLAHWFNHYGYSFLAISYPLDAELPVMPATSPHFTIPEWGTQTAVVISQVVKENSIGGKIIILGWSMAGKLLRPVTEELRNLELDANLFVSLAATPALPGLLPSVARHQLDQTVSGYSKRPYANAIFRRHLDEQEKINGLNGSRFIIDPTIYERDYLGATPVGLTACGYEFDMNSGTFVEERNPWQLLEDSQAHVFWSLPSMAAIVPTSGLDFRHGITDKATWSYLIIQHTMAELSRNTRVRRYLQAAEESSEASLAVDRSRFQDLQKVVSDISELLTTEIMGNHFFFVGEFGAKKTVDTVIEFQQKLDSVKQSLANTLDSLLGASR</sequence>
<evidence type="ECO:0000313" key="2">
    <source>
        <dbReference type="Proteomes" id="UP000191672"/>
    </source>
</evidence>
<dbReference type="AlphaFoldDB" id="A0A1V6Q0P6"/>
<dbReference type="OrthoDB" id="2891848at2759"/>
<dbReference type="GO" id="GO:0072330">
    <property type="term" value="P:monocarboxylic acid biosynthetic process"/>
    <property type="evidence" value="ECO:0007669"/>
    <property type="project" value="UniProtKB-ARBA"/>
</dbReference>
<dbReference type="InterPro" id="IPR029058">
    <property type="entry name" value="AB_hydrolase_fold"/>
</dbReference>
<evidence type="ECO:0008006" key="3">
    <source>
        <dbReference type="Google" id="ProtNLM"/>
    </source>
</evidence>
<keyword evidence="2" id="KW-1185">Reference proteome</keyword>
<dbReference type="SUPFAM" id="SSF53474">
    <property type="entry name" value="alpha/beta-Hydrolases"/>
    <property type="match status" value="1"/>
</dbReference>
<dbReference type="Proteomes" id="UP000191672">
    <property type="component" value="Unassembled WGS sequence"/>
</dbReference>
<proteinExistence type="predicted"/>
<dbReference type="EMBL" id="MDYN01000019">
    <property type="protein sequence ID" value="OQD82848.1"/>
    <property type="molecule type" value="Genomic_DNA"/>
</dbReference>
<protein>
    <recommendedName>
        <fullName evidence="3">AB hydrolase-1 domain-containing protein</fullName>
    </recommendedName>
</protein>
<dbReference type="STRING" id="416450.A0A1V6Q0P6"/>
<reference evidence="2" key="1">
    <citation type="journal article" date="2017" name="Nat. Microbiol.">
        <title>Global analysis of biosynthetic gene clusters reveals vast potential of secondary metabolite production in Penicillium species.</title>
        <authorList>
            <person name="Nielsen J.C."/>
            <person name="Grijseels S."/>
            <person name="Prigent S."/>
            <person name="Ji B."/>
            <person name="Dainat J."/>
            <person name="Nielsen K.F."/>
            <person name="Frisvad J.C."/>
            <person name="Workman M."/>
            <person name="Nielsen J."/>
        </authorList>
    </citation>
    <scope>NUCLEOTIDE SEQUENCE [LARGE SCALE GENOMIC DNA]</scope>
    <source>
        <strain evidence="2">IBT 31811</strain>
    </source>
</reference>
<dbReference type="Gene3D" id="3.40.50.1820">
    <property type="entry name" value="alpha/beta hydrolase"/>
    <property type="match status" value="1"/>
</dbReference>
<accession>A0A1V6Q0P6</accession>
<name>A0A1V6Q0P6_9EURO</name>
<evidence type="ECO:0000313" key="1">
    <source>
        <dbReference type="EMBL" id="OQD82848.1"/>
    </source>
</evidence>
<dbReference type="GO" id="GO:0017000">
    <property type="term" value="P:antibiotic biosynthetic process"/>
    <property type="evidence" value="ECO:0007669"/>
    <property type="project" value="UniProtKB-ARBA"/>
</dbReference>
<organism evidence="1 2">
    <name type="scientific">Penicillium antarcticum</name>
    <dbReference type="NCBI Taxonomy" id="416450"/>
    <lineage>
        <taxon>Eukaryota</taxon>
        <taxon>Fungi</taxon>
        <taxon>Dikarya</taxon>
        <taxon>Ascomycota</taxon>
        <taxon>Pezizomycotina</taxon>
        <taxon>Eurotiomycetes</taxon>
        <taxon>Eurotiomycetidae</taxon>
        <taxon>Eurotiales</taxon>
        <taxon>Aspergillaceae</taxon>
        <taxon>Penicillium</taxon>
    </lineage>
</organism>
<comment type="caution">
    <text evidence="1">The sequence shown here is derived from an EMBL/GenBank/DDBJ whole genome shotgun (WGS) entry which is preliminary data.</text>
</comment>
<gene>
    <name evidence="1" type="ORF">PENANT_c019G02591</name>
</gene>